<evidence type="ECO:0000256" key="1">
    <source>
        <dbReference type="ARBA" id="ARBA00022723"/>
    </source>
</evidence>
<gene>
    <name evidence="6" type="ORF">QN277_021982</name>
</gene>
<evidence type="ECO:0000256" key="2">
    <source>
        <dbReference type="ARBA" id="ARBA00022771"/>
    </source>
</evidence>
<dbReference type="InterPro" id="IPR022776">
    <property type="entry name" value="TRM13/UPF0224_CHHC_Znf_dom"/>
</dbReference>
<feature type="compositionally biased region" description="Basic and acidic residues" evidence="4">
    <location>
        <begin position="652"/>
        <end position="680"/>
    </location>
</feature>
<feature type="compositionally biased region" description="Acidic residues" evidence="4">
    <location>
        <begin position="698"/>
        <end position="709"/>
    </location>
</feature>
<dbReference type="GO" id="GO:0008270">
    <property type="term" value="F:zinc ion binding"/>
    <property type="evidence" value="ECO:0007669"/>
    <property type="project" value="UniProtKB-KW"/>
</dbReference>
<keyword evidence="2" id="KW-0863">Zinc-finger</keyword>
<evidence type="ECO:0000256" key="3">
    <source>
        <dbReference type="ARBA" id="ARBA00022833"/>
    </source>
</evidence>
<dbReference type="AlphaFoldDB" id="A0AAE1JMK8"/>
<evidence type="ECO:0000256" key="4">
    <source>
        <dbReference type="SAM" id="MobiDB-lite"/>
    </source>
</evidence>
<accession>A0AAE1JMK8</accession>
<protein>
    <recommendedName>
        <fullName evidence="5">CHHC U11-48K-type domain-containing protein</fullName>
    </recommendedName>
</protein>
<name>A0AAE1JMK8_9FABA</name>
<reference evidence="6" key="1">
    <citation type="submission" date="2023-10" db="EMBL/GenBank/DDBJ databases">
        <title>Chromosome-level genome of the transformable northern wattle, Acacia crassicarpa.</title>
        <authorList>
            <person name="Massaro I."/>
            <person name="Sinha N.R."/>
            <person name="Poethig S."/>
            <person name="Leichty A.R."/>
        </authorList>
    </citation>
    <scope>NUCLEOTIDE SEQUENCE</scope>
    <source>
        <strain evidence="6">Acra3RX</strain>
        <tissue evidence="6">Leaf</tissue>
    </source>
</reference>
<keyword evidence="1" id="KW-0479">Metal-binding</keyword>
<dbReference type="PANTHER" id="PTHR21402:SF10">
    <property type="entry name" value="U11_U12 SMALL NUCLEAR RIBONUCLEOPROTEIN 48 KDA PROTEIN"/>
    <property type="match status" value="1"/>
</dbReference>
<dbReference type="EMBL" id="JAWXYG010000005">
    <property type="protein sequence ID" value="KAK4273612.1"/>
    <property type="molecule type" value="Genomic_DNA"/>
</dbReference>
<organism evidence="6 7">
    <name type="scientific">Acacia crassicarpa</name>
    <name type="common">northern wattle</name>
    <dbReference type="NCBI Taxonomy" id="499986"/>
    <lineage>
        <taxon>Eukaryota</taxon>
        <taxon>Viridiplantae</taxon>
        <taxon>Streptophyta</taxon>
        <taxon>Embryophyta</taxon>
        <taxon>Tracheophyta</taxon>
        <taxon>Spermatophyta</taxon>
        <taxon>Magnoliopsida</taxon>
        <taxon>eudicotyledons</taxon>
        <taxon>Gunneridae</taxon>
        <taxon>Pentapetalae</taxon>
        <taxon>rosids</taxon>
        <taxon>fabids</taxon>
        <taxon>Fabales</taxon>
        <taxon>Fabaceae</taxon>
        <taxon>Caesalpinioideae</taxon>
        <taxon>mimosoid clade</taxon>
        <taxon>Acacieae</taxon>
        <taxon>Acacia</taxon>
    </lineage>
</organism>
<proteinExistence type="predicted"/>
<dbReference type="InterPro" id="IPR051591">
    <property type="entry name" value="UPF0224_FAM112_RNA_Proc"/>
</dbReference>
<dbReference type="PROSITE" id="PS51800">
    <property type="entry name" value="ZF_CHHC_U11_48K"/>
    <property type="match status" value="1"/>
</dbReference>
<evidence type="ECO:0000313" key="7">
    <source>
        <dbReference type="Proteomes" id="UP001293593"/>
    </source>
</evidence>
<dbReference type="Proteomes" id="UP001293593">
    <property type="component" value="Unassembled WGS sequence"/>
</dbReference>
<dbReference type="PANTHER" id="PTHR21402">
    <property type="entry name" value="GAMETOCYTE SPECIFIC FACTOR 1-RELATED"/>
    <property type="match status" value="1"/>
</dbReference>
<feature type="compositionally biased region" description="Basic and acidic residues" evidence="4">
    <location>
        <begin position="591"/>
        <end position="602"/>
    </location>
</feature>
<comment type="caution">
    <text evidence="6">The sequence shown here is derived from an EMBL/GenBank/DDBJ whole genome shotgun (WGS) entry which is preliminary data.</text>
</comment>
<feature type="region of interest" description="Disordered" evidence="4">
    <location>
        <begin position="591"/>
        <end position="709"/>
    </location>
</feature>
<keyword evidence="3" id="KW-0862">Zinc</keyword>
<sequence>MMNSSASSSSTFHLTNPNPSIFPPSCNPLPDLSTALSSLNDFIHLSHRTFHSLPTLFRPHPQNPNPHLVQCPFNHHHLMPPEFLFPHYLRCPSSPRPLPNPDDLLHSLSYPKTLHPIDHSRHDNRPQPTLHPPPSELLFSLQDYVDFGFNFFYRDCPGAFTSSDVDAMKTTFTLPAILSIECVDFVGASDLVIKYSERKHLGILPSDYWTIKKEAQAWNDYPTTYSYALLHAIVGIGITKECDFMRWILANSPRYGVVIDMAVRQHIFLLFSLCLKSILREALNTWDVLNNQLLDLNWASMSSECPILVRSLTWLTSQTSILYGSEKGKLFVLDLFKMCILDGASALFLFSFGKAQNENIASMDTEDAKFDILKERNTHCGQHNIVDGTVCSSIVSVSQVAAAIAALHERSLLEDRIKRLWFSQQPNKFQLVAEHCYLTEKANEERKKRPDYRALIDYDGLPRQQSSNMGTAGVKTREELLAEERDYKRRRMSYRGKKIKRSTVQVMRDIIEEYMEEIKLAGGVGSPMKESDESGMLPLESLSHRDIDIEAKIVRKGIHESSALTACNPSHYEQRSRTNYRNKSKVIEVLEDASPKDYEQPRQGHSRKQGYIEDHWNTVDARYGRKHASRSPEGPKSYSPSNDSISRHRKHDYSSRKKYDQKSRSRDRWLRDSHRNRDYDSPLESAFEDRYDPSESLDVYEDDVSSGTK</sequence>
<evidence type="ECO:0000313" key="6">
    <source>
        <dbReference type="EMBL" id="KAK4273612.1"/>
    </source>
</evidence>
<keyword evidence="7" id="KW-1185">Reference proteome</keyword>
<feature type="domain" description="CHHC U11-48K-type" evidence="5">
    <location>
        <begin position="68"/>
        <end position="95"/>
    </location>
</feature>
<evidence type="ECO:0000259" key="5">
    <source>
        <dbReference type="PROSITE" id="PS51800"/>
    </source>
</evidence>